<dbReference type="RefSeq" id="WP_167180445.1">
    <property type="nucleotide sequence ID" value="NZ_JAAONZ010000001.1"/>
</dbReference>
<proteinExistence type="predicted"/>
<dbReference type="NCBIfam" id="TIGR03804">
    <property type="entry name" value="para_beta_helix"/>
    <property type="match status" value="2"/>
</dbReference>
<dbReference type="InterPro" id="IPR055372">
    <property type="entry name" value="CBM96"/>
</dbReference>
<dbReference type="SUPFAM" id="SSF51126">
    <property type="entry name" value="Pectin lyase-like"/>
    <property type="match status" value="1"/>
</dbReference>
<dbReference type="InterPro" id="IPR006626">
    <property type="entry name" value="PbH1"/>
</dbReference>
<dbReference type="GO" id="GO:0005576">
    <property type="term" value="C:extracellular region"/>
    <property type="evidence" value="ECO:0007669"/>
    <property type="project" value="UniProtKB-SubCell"/>
</dbReference>
<dbReference type="InterPro" id="IPR039448">
    <property type="entry name" value="Beta_helix"/>
</dbReference>
<keyword evidence="4" id="KW-0732">Signal</keyword>
<protein>
    <submittedName>
        <fullName evidence="9">Right-handed parallel beta-helix repeat-containing protein</fullName>
    </submittedName>
</protein>
<keyword evidence="3" id="KW-0964">Secreted</keyword>
<dbReference type="SMART" id="SM00710">
    <property type="entry name" value="PbH1"/>
    <property type="match status" value="7"/>
</dbReference>
<evidence type="ECO:0000256" key="4">
    <source>
        <dbReference type="ARBA" id="ARBA00022729"/>
    </source>
</evidence>
<dbReference type="InterPro" id="IPR051550">
    <property type="entry name" value="SCF-Subunits/Alg-Epimerases"/>
</dbReference>
<reference evidence="9" key="1">
    <citation type="submission" date="2020-03" db="EMBL/GenBank/DDBJ databases">
        <authorList>
            <person name="Guo F."/>
        </authorList>
    </citation>
    <scope>NUCLEOTIDE SEQUENCE</scope>
    <source>
        <strain evidence="9">JCM 30134</strain>
    </source>
</reference>
<dbReference type="Gene3D" id="2.160.20.10">
    <property type="entry name" value="Single-stranded right-handed beta-helix, Pectin lyase-like"/>
    <property type="match status" value="1"/>
</dbReference>
<comment type="caution">
    <text evidence="9">The sequence shown here is derived from an EMBL/GenBank/DDBJ whole genome shotgun (WGS) entry which is preliminary data.</text>
</comment>
<dbReference type="InterPro" id="IPR022441">
    <property type="entry name" value="Para_beta_helix_rpt-2"/>
</dbReference>
<comment type="subcellular location">
    <subcellularLocation>
        <location evidence="1">Secreted</location>
    </subcellularLocation>
</comment>
<evidence type="ECO:0000256" key="3">
    <source>
        <dbReference type="ARBA" id="ARBA00022525"/>
    </source>
</evidence>
<comment type="pathway">
    <text evidence="2">Protein modification; protein ubiquitination.</text>
</comment>
<evidence type="ECO:0000259" key="7">
    <source>
        <dbReference type="Pfam" id="PF13229"/>
    </source>
</evidence>
<dbReference type="PANTHER" id="PTHR22990:SF15">
    <property type="entry name" value="F-BOX ONLY PROTEIN 10"/>
    <property type="match status" value="1"/>
</dbReference>
<keyword evidence="10" id="KW-1185">Reference proteome</keyword>
<dbReference type="EMBL" id="JAAONZ010000001">
    <property type="protein sequence ID" value="NHO63930.1"/>
    <property type="molecule type" value="Genomic_DNA"/>
</dbReference>
<evidence type="ECO:0000313" key="10">
    <source>
        <dbReference type="Proteomes" id="UP000787472"/>
    </source>
</evidence>
<dbReference type="NCBIfam" id="NF033679">
    <property type="entry name" value="DNRLRE_dom"/>
    <property type="match status" value="1"/>
</dbReference>
<sequence>MSLMLRVSEKQRKLSVMHRKCLKFQRYAPALACLIFLFAGFSAIACDQSNIRYSTSSDRVYVENGGTCSISQIATIVVAKYSSIAQGQLIEQLQPGVWLLKSEMRLEGGSTFIIRGTSDGGDADTFLLLSENGSAPKHVKIQAKYGNILIEGTTVSSWDPAANGPDVDSSNGRAYIHVNSIESNVLAQESRMDISNSEVSYLGFHDSESYGLVWKVRGGDSDETIYDRLEVYGDIVNSYIHHNYMGMYTFGSYGMTIENNEFSFNESYGIDPHDDSDWLQILSNDVHDNENHGIICSKRCNNLLISGNVSYRNRHGIMLHRDTNDSVVENNTVYDNRENGIAVFESHNNIIKNNTVTGNRHGIRLSLGSHDNIIENNIIEDNVKNGAYFYSGSDLPATTNGRPADNIFRYNTFSNNGRLMKIRDSDNIVFKDNIFDGPTDVELYDSSNLEIVGNTHLFSELSVRLDGSDMFPSDVVFEIDENTNVKLTDYATVILINHNGRILDPEESAGVVTATYDISDGTPRTTTILELTSSIIGSSTDVTALPFWVSLASGEIAIRSPDFTGPTKSWKAASASDSVQTDFKVTGMEDGVLYEVFKDNAPFTEVTATAGEIVFSDIVTSAEAEYAVLGHAVGLPFDVYADTHVRDGLPDTNYGDASIMEVKMSGADYIRYGLLMFDVSTLTAPVSSATLVLNMELSRAGSVTTQVRAVEDEWLENSVTWNNFPTMGSYIGEKTVASDNWMLYEIDVTAYVNSLISSGTWHASFALINPEESTAVTRVRSKEGSVEQSSKLVIVP</sequence>
<feature type="domain" description="Right handed beta helix" evidence="7">
    <location>
        <begin position="295"/>
        <end position="393"/>
    </location>
</feature>
<evidence type="ECO:0000259" key="8">
    <source>
        <dbReference type="Pfam" id="PF24517"/>
    </source>
</evidence>
<dbReference type="InterPro" id="IPR011050">
    <property type="entry name" value="Pectin_lyase_fold/virulence"/>
</dbReference>
<accession>A0A9E5JSP5</accession>
<feature type="domain" description="Carbohydrate-binding module family 96" evidence="8">
    <location>
        <begin position="639"/>
        <end position="794"/>
    </location>
</feature>
<dbReference type="PANTHER" id="PTHR22990">
    <property type="entry name" value="F-BOX ONLY PROTEIN"/>
    <property type="match status" value="1"/>
</dbReference>
<organism evidence="9 10">
    <name type="scientific">Pseudomaricurvus hydrocarbonicus</name>
    <dbReference type="NCBI Taxonomy" id="1470433"/>
    <lineage>
        <taxon>Bacteria</taxon>
        <taxon>Pseudomonadati</taxon>
        <taxon>Pseudomonadota</taxon>
        <taxon>Gammaproteobacteria</taxon>
        <taxon>Cellvibrionales</taxon>
        <taxon>Cellvibrionaceae</taxon>
        <taxon>Pseudomaricurvus</taxon>
    </lineage>
</organism>
<gene>
    <name evidence="9" type="ORF">G8770_00005</name>
</gene>
<keyword evidence="6" id="KW-0833">Ubl conjugation pathway</keyword>
<dbReference type="InterPro" id="IPR012334">
    <property type="entry name" value="Pectin_lyas_fold"/>
</dbReference>
<evidence type="ECO:0000256" key="1">
    <source>
        <dbReference type="ARBA" id="ARBA00004613"/>
    </source>
</evidence>
<keyword evidence="5" id="KW-0677">Repeat</keyword>
<dbReference type="AlphaFoldDB" id="A0A9E5JSP5"/>
<dbReference type="Pfam" id="PF24517">
    <property type="entry name" value="CBM96"/>
    <property type="match status" value="1"/>
</dbReference>
<evidence type="ECO:0000313" key="9">
    <source>
        <dbReference type="EMBL" id="NHO63930.1"/>
    </source>
</evidence>
<evidence type="ECO:0000256" key="2">
    <source>
        <dbReference type="ARBA" id="ARBA00004906"/>
    </source>
</evidence>
<evidence type="ECO:0000256" key="6">
    <source>
        <dbReference type="ARBA" id="ARBA00022786"/>
    </source>
</evidence>
<evidence type="ECO:0000256" key="5">
    <source>
        <dbReference type="ARBA" id="ARBA00022737"/>
    </source>
</evidence>
<name>A0A9E5JSP5_9GAMM</name>
<dbReference type="Pfam" id="PF13229">
    <property type="entry name" value="Beta_helix"/>
    <property type="match status" value="1"/>
</dbReference>
<dbReference type="Proteomes" id="UP000787472">
    <property type="component" value="Unassembled WGS sequence"/>
</dbReference>